<evidence type="ECO:0000256" key="2">
    <source>
        <dbReference type="ARBA" id="ARBA00007441"/>
    </source>
</evidence>
<reference evidence="9" key="1">
    <citation type="submission" date="2020-06" db="EMBL/GenBank/DDBJ databases">
        <title>A chromosome-scale genome assembly of Talaromyces rugulosus W13939.</title>
        <authorList>
            <person name="Wang B."/>
            <person name="Guo L."/>
            <person name="Ye K."/>
            <person name="Wang L."/>
        </authorList>
    </citation>
    <scope>NUCLEOTIDE SEQUENCE [LARGE SCALE GENOMIC DNA]</scope>
    <source>
        <strain evidence="9">W13939</strain>
    </source>
</reference>
<dbReference type="KEGG" id="trg:TRUGW13939_07210"/>
<dbReference type="Proteomes" id="UP000509510">
    <property type="component" value="Chromosome IV"/>
</dbReference>
<dbReference type="GO" id="GO:0030170">
    <property type="term" value="F:pyridoxal phosphate binding"/>
    <property type="evidence" value="ECO:0007669"/>
    <property type="project" value="InterPro"/>
</dbReference>
<evidence type="ECO:0000313" key="8">
    <source>
        <dbReference type="EMBL" id="QKX60068.1"/>
    </source>
</evidence>
<dbReference type="InterPro" id="IPR004839">
    <property type="entry name" value="Aminotransferase_I/II_large"/>
</dbReference>
<organism evidence="8 9">
    <name type="scientific">Talaromyces rugulosus</name>
    <name type="common">Penicillium rugulosum</name>
    <dbReference type="NCBI Taxonomy" id="121627"/>
    <lineage>
        <taxon>Eukaryota</taxon>
        <taxon>Fungi</taxon>
        <taxon>Dikarya</taxon>
        <taxon>Ascomycota</taxon>
        <taxon>Pezizomycotina</taxon>
        <taxon>Eurotiomycetes</taxon>
        <taxon>Eurotiomycetidae</taxon>
        <taxon>Eurotiales</taxon>
        <taxon>Trichocomaceae</taxon>
        <taxon>Talaromyces</taxon>
        <taxon>Talaromyces sect. Islandici</taxon>
    </lineage>
</organism>
<protein>
    <recommendedName>
        <fullName evidence="7">Aminotransferase class I/classII large domain-containing protein</fullName>
    </recommendedName>
</protein>
<name>A0A7H8R236_TALRU</name>
<dbReference type="EMBL" id="CP055901">
    <property type="protein sequence ID" value="QKX60068.1"/>
    <property type="molecule type" value="Genomic_DNA"/>
</dbReference>
<dbReference type="SUPFAM" id="SSF53383">
    <property type="entry name" value="PLP-dependent transferases"/>
    <property type="match status" value="1"/>
</dbReference>
<dbReference type="PANTHER" id="PTHR11879">
    <property type="entry name" value="ASPARTATE AMINOTRANSFERASE"/>
    <property type="match status" value="1"/>
</dbReference>
<comment type="subunit">
    <text evidence="3">Homodimer.</text>
</comment>
<dbReference type="Gene3D" id="3.40.640.10">
    <property type="entry name" value="Type I PLP-dependent aspartate aminotransferase-like (Major domain)"/>
    <property type="match status" value="1"/>
</dbReference>
<dbReference type="GeneID" id="55994703"/>
<evidence type="ECO:0000313" key="9">
    <source>
        <dbReference type="Proteomes" id="UP000509510"/>
    </source>
</evidence>
<keyword evidence="4" id="KW-0032">Aminotransferase</keyword>
<dbReference type="GO" id="GO:0006520">
    <property type="term" value="P:amino acid metabolic process"/>
    <property type="evidence" value="ECO:0007669"/>
    <property type="project" value="InterPro"/>
</dbReference>
<dbReference type="InterPro" id="IPR000796">
    <property type="entry name" value="Asp_trans"/>
</dbReference>
<dbReference type="GO" id="GO:0004069">
    <property type="term" value="F:L-aspartate:2-oxoglutarate aminotransferase activity"/>
    <property type="evidence" value="ECO:0007669"/>
    <property type="project" value="UniProtKB-EC"/>
</dbReference>
<comment type="cofactor">
    <cofactor evidence="1">
        <name>pyridoxal 5'-phosphate</name>
        <dbReference type="ChEBI" id="CHEBI:597326"/>
    </cofactor>
</comment>
<keyword evidence="5" id="KW-0808">Transferase</keyword>
<dbReference type="RefSeq" id="XP_035346245.1">
    <property type="nucleotide sequence ID" value="XM_035490352.1"/>
</dbReference>
<dbReference type="OrthoDB" id="4356969at2759"/>
<accession>A0A7H8R236</accession>
<dbReference type="InterPro" id="IPR015422">
    <property type="entry name" value="PyrdxlP-dep_Trfase_small"/>
</dbReference>
<evidence type="ECO:0000256" key="1">
    <source>
        <dbReference type="ARBA" id="ARBA00001933"/>
    </source>
</evidence>
<feature type="domain" description="Aminotransferase class I/classII large" evidence="7">
    <location>
        <begin position="30"/>
        <end position="118"/>
    </location>
</feature>
<dbReference type="Gene3D" id="3.90.1150.10">
    <property type="entry name" value="Aspartate Aminotransferase, domain 1"/>
    <property type="match status" value="1"/>
</dbReference>
<sequence>MANQYLGLPIKPSDAAFGLMANFDADSHPNKVSLIAGAYRDERGKPWILPSAKERLGETTHEYLGIAGSPVFIDLAKDLLFGPLAASLKGDNVASIQTVSGTSANHLAATFLALSFRRRAITVNVDRTPLFLDEATLALYNRAINDPSSLTDAERRTITNRPPPEEEDSLCRAACGLSFSELITKAIQNSDSLTYKEGHLVTAGVVPNQAGRLLDERVRLSPEERDLLHRANAAATTEHLKTAKENAQTVNGRRLDAKSAAMKACTNDDLRNIRYALQVPWQQHVLDLTETSVCGLVIYFLEIPETAPFREEIKTAIYHGLYLYPNLTNDATVDKFTLHWEVYDTDPASLPSQFLSSRNEFPSGLRLDSFLYIDQESLNSRNTPRPFVWLWEPSNETTKPLKVDIKQICPTLYARLIQRDLDTDRAKTWPYRHTSQLEDLHRAASFSRNANWEQDWIWPPPARYM</sequence>
<evidence type="ECO:0000259" key="7">
    <source>
        <dbReference type="Pfam" id="PF00155"/>
    </source>
</evidence>
<evidence type="ECO:0000256" key="6">
    <source>
        <dbReference type="ARBA" id="ARBA00022898"/>
    </source>
</evidence>
<proteinExistence type="inferred from homology"/>
<keyword evidence="9" id="KW-1185">Reference proteome</keyword>
<dbReference type="AlphaFoldDB" id="A0A7H8R236"/>
<dbReference type="Pfam" id="PF00155">
    <property type="entry name" value="Aminotran_1_2"/>
    <property type="match status" value="1"/>
</dbReference>
<dbReference type="PANTHER" id="PTHR11879:SF22">
    <property type="entry name" value="ASPARTATE AMINOTRANSFERASE, MITOCHONDRIAL"/>
    <property type="match status" value="1"/>
</dbReference>
<comment type="similarity">
    <text evidence="2">Belongs to the class-I pyridoxal-phosphate-dependent aminotransferase family.</text>
</comment>
<dbReference type="InterPro" id="IPR015424">
    <property type="entry name" value="PyrdxlP-dep_Trfase"/>
</dbReference>
<evidence type="ECO:0000256" key="5">
    <source>
        <dbReference type="ARBA" id="ARBA00022679"/>
    </source>
</evidence>
<keyword evidence="6" id="KW-0663">Pyridoxal phosphate</keyword>
<dbReference type="InterPro" id="IPR015421">
    <property type="entry name" value="PyrdxlP-dep_Trfase_major"/>
</dbReference>
<gene>
    <name evidence="8" type="ORF">TRUGW13939_07210</name>
</gene>
<evidence type="ECO:0000256" key="4">
    <source>
        <dbReference type="ARBA" id="ARBA00022576"/>
    </source>
</evidence>
<evidence type="ECO:0000256" key="3">
    <source>
        <dbReference type="ARBA" id="ARBA00011738"/>
    </source>
</evidence>